<gene>
    <name evidence="1" type="ORF">DSM104635_02488</name>
</gene>
<keyword evidence="2" id="KW-1185">Reference proteome</keyword>
<dbReference type="InterPro" id="IPR049249">
    <property type="entry name" value="DUF6882"/>
</dbReference>
<dbReference type="KEGG" id="tsv:DSM104635_02488"/>
<dbReference type="EMBL" id="CP047045">
    <property type="protein sequence ID" value="QGZ95638.1"/>
    <property type="molecule type" value="Genomic_DNA"/>
</dbReference>
<dbReference type="Proteomes" id="UP000431269">
    <property type="component" value="Chromosome"/>
</dbReference>
<organism evidence="1 2">
    <name type="scientific">Terricaulis silvestris</name>
    <dbReference type="NCBI Taxonomy" id="2686094"/>
    <lineage>
        <taxon>Bacteria</taxon>
        <taxon>Pseudomonadati</taxon>
        <taxon>Pseudomonadota</taxon>
        <taxon>Alphaproteobacteria</taxon>
        <taxon>Caulobacterales</taxon>
        <taxon>Caulobacteraceae</taxon>
        <taxon>Terricaulis</taxon>
    </lineage>
</organism>
<evidence type="ECO:0000313" key="2">
    <source>
        <dbReference type="Proteomes" id="UP000431269"/>
    </source>
</evidence>
<dbReference type="AlphaFoldDB" id="A0A6I6MQE9"/>
<sequence length="180" mass="20512">MQKTARRKPKTTAQAAPSQALVPWGGEEVDVDRFVAESWVDLLNRQRWLSKKLKLETAPWLVDQNAGIIQFERKDGAVVTAPVQIIGAWNPRTSIFRWAWDHPMVVQRLRNDAERTRWFGDKHGLEELTVKSLKMDEQEAWRLTALAMKVNGSHGVYRAPTEGPVIFMTLGKPNVRKVSA</sequence>
<dbReference type="Pfam" id="PF21813">
    <property type="entry name" value="DUF6882"/>
    <property type="match status" value="1"/>
</dbReference>
<evidence type="ECO:0000313" key="1">
    <source>
        <dbReference type="EMBL" id="QGZ95638.1"/>
    </source>
</evidence>
<proteinExistence type="predicted"/>
<name>A0A6I6MQE9_9CAUL</name>
<dbReference type="RefSeq" id="WP_158766485.1">
    <property type="nucleotide sequence ID" value="NZ_CP047045.1"/>
</dbReference>
<protein>
    <submittedName>
        <fullName evidence="1">Uncharacterized protein</fullName>
    </submittedName>
</protein>
<accession>A0A6I6MQE9</accession>
<reference evidence="2" key="1">
    <citation type="submission" date="2019-12" db="EMBL/GenBank/DDBJ databases">
        <title>Complete genome of Terracaulis silvestris 0127_4.</title>
        <authorList>
            <person name="Vieira S."/>
            <person name="Riedel T."/>
            <person name="Sproer C."/>
            <person name="Pascual J."/>
            <person name="Boedeker C."/>
            <person name="Overmann J."/>
        </authorList>
    </citation>
    <scope>NUCLEOTIDE SEQUENCE [LARGE SCALE GENOMIC DNA]</scope>
    <source>
        <strain evidence="2">0127_4</strain>
    </source>
</reference>